<proteinExistence type="predicted"/>
<dbReference type="AlphaFoldDB" id="A0A5B0LX16"/>
<accession>A0A5B0LX16</accession>
<name>A0A5B0LX16_PUCGR</name>
<feature type="signal peptide" evidence="1">
    <location>
        <begin position="1"/>
        <end position="24"/>
    </location>
</feature>
<organism evidence="2 3">
    <name type="scientific">Puccinia graminis f. sp. tritici</name>
    <dbReference type="NCBI Taxonomy" id="56615"/>
    <lineage>
        <taxon>Eukaryota</taxon>
        <taxon>Fungi</taxon>
        <taxon>Dikarya</taxon>
        <taxon>Basidiomycota</taxon>
        <taxon>Pucciniomycotina</taxon>
        <taxon>Pucciniomycetes</taxon>
        <taxon>Pucciniales</taxon>
        <taxon>Pucciniaceae</taxon>
        <taxon>Puccinia</taxon>
    </lineage>
</organism>
<feature type="chain" id="PRO_5022892144" evidence="1">
    <location>
        <begin position="25"/>
        <end position="272"/>
    </location>
</feature>
<gene>
    <name evidence="2" type="ORF">PGTUg99_031816</name>
</gene>
<reference evidence="2 3" key="1">
    <citation type="submission" date="2019-05" db="EMBL/GenBank/DDBJ databases">
        <title>Emergence of the Ug99 lineage of the wheat stem rust pathogen through somatic hybridization.</title>
        <authorList>
            <person name="Li F."/>
            <person name="Upadhyaya N.M."/>
            <person name="Sperschneider J."/>
            <person name="Matny O."/>
            <person name="Nguyen-Phuc H."/>
            <person name="Mago R."/>
            <person name="Raley C."/>
            <person name="Miller M.E."/>
            <person name="Silverstein K.A.T."/>
            <person name="Henningsen E."/>
            <person name="Hirsch C.D."/>
            <person name="Visser B."/>
            <person name="Pretorius Z.A."/>
            <person name="Steffenson B.J."/>
            <person name="Schwessinger B."/>
            <person name="Dodds P.N."/>
            <person name="Figueroa M."/>
        </authorList>
    </citation>
    <scope>NUCLEOTIDE SEQUENCE [LARGE SCALE GENOMIC DNA]</scope>
    <source>
        <strain evidence="2 3">Ug99</strain>
    </source>
</reference>
<protein>
    <submittedName>
        <fullName evidence="2">Uncharacterized protein</fullName>
    </submittedName>
</protein>
<evidence type="ECO:0000256" key="1">
    <source>
        <dbReference type="SAM" id="SignalP"/>
    </source>
</evidence>
<dbReference type="EMBL" id="VDEP01000505">
    <property type="protein sequence ID" value="KAA1068569.1"/>
    <property type="molecule type" value="Genomic_DNA"/>
</dbReference>
<keyword evidence="1" id="KW-0732">Signal</keyword>
<comment type="caution">
    <text evidence="2">The sequence shown here is derived from an EMBL/GenBank/DDBJ whole genome shotgun (WGS) entry which is preliminary data.</text>
</comment>
<evidence type="ECO:0000313" key="2">
    <source>
        <dbReference type="EMBL" id="KAA1068569.1"/>
    </source>
</evidence>
<sequence length="272" mass="30363">MQVYLLSSFILISLFLVQIGSVEYTDEKKILDPVLNGSPAFVDHTPAQKELDFEPGKNVQPHPQTQIGSQALLNCGMGPRRGTPMSLVNMQKIDQFVGDLLAKESNSGKGGGESSSHFGKILSELGKDLLVDSGSEDSNLLNEEDLSYFGTELNQLHIASSRGLDFLVYDADEKRLSYIGKTLKSFIDILFKDVEKKHITNKDIASSFVRQALNLIFSGIFFHGAIRELHSASQTIKEKQLFESSFLTLKYMVDSVFKINDICSTFFYEENE</sequence>
<evidence type="ECO:0000313" key="3">
    <source>
        <dbReference type="Proteomes" id="UP000325313"/>
    </source>
</evidence>
<dbReference type="Proteomes" id="UP000325313">
    <property type="component" value="Unassembled WGS sequence"/>
</dbReference>